<dbReference type="EMBL" id="AP022565">
    <property type="protein sequence ID" value="BBX27282.1"/>
    <property type="molecule type" value="Genomic_DNA"/>
</dbReference>
<accession>A0A6N4UV57</accession>
<keyword evidence="1" id="KW-0732">Signal</keyword>
<sequence>MKPVAMGAGAGALAIAVSAGCGAGGPVDRSAVPSTTVAAPVTTIPAATTTSSRPAPKFALPAYGVEPTATRVLAAGEVTCPSPDGRTVTVRSAAPGSPTLTVGVPEGFTEAMSDAEAVRLTGPAGISAEITVRPTTRDAQDAFDQYSDDRIARFSIHSVSVLPGDLCGYSGQKLMGILADRPGEGTQYADRTVHIWTNSGDFLVAERVEAPSGTPGFDQASSAMLADFGITMPG</sequence>
<dbReference type="AlphaFoldDB" id="A0A6N4UV57"/>
<name>A0A6N4UV57_9MYCO</name>
<organism evidence="2 3">
    <name type="scientific">Mycolicibacterium alvei</name>
    <dbReference type="NCBI Taxonomy" id="67081"/>
    <lineage>
        <taxon>Bacteria</taxon>
        <taxon>Bacillati</taxon>
        <taxon>Actinomycetota</taxon>
        <taxon>Actinomycetes</taxon>
        <taxon>Mycobacteriales</taxon>
        <taxon>Mycobacteriaceae</taxon>
        <taxon>Mycolicibacterium</taxon>
    </lineage>
</organism>
<dbReference type="PROSITE" id="PS51257">
    <property type="entry name" value="PROKAR_LIPOPROTEIN"/>
    <property type="match status" value="1"/>
</dbReference>
<feature type="signal peptide" evidence="1">
    <location>
        <begin position="1"/>
        <end position="23"/>
    </location>
</feature>
<dbReference type="RefSeq" id="WP_235683005.1">
    <property type="nucleotide sequence ID" value="NZ_AP022565.1"/>
</dbReference>
<dbReference type="Proteomes" id="UP000466906">
    <property type="component" value="Chromosome"/>
</dbReference>
<evidence type="ECO:0000313" key="2">
    <source>
        <dbReference type="EMBL" id="BBX27282.1"/>
    </source>
</evidence>
<evidence type="ECO:0008006" key="4">
    <source>
        <dbReference type="Google" id="ProtNLM"/>
    </source>
</evidence>
<evidence type="ECO:0000313" key="3">
    <source>
        <dbReference type="Proteomes" id="UP000466906"/>
    </source>
</evidence>
<protein>
    <recommendedName>
        <fullName evidence="4">Lipoprotein LpqN</fullName>
    </recommendedName>
</protein>
<evidence type="ECO:0000256" key="1">
    <source>
        <dbReference type="SAM" id="SignalP"/>
    </source>
</evidence>
<dbReference type="KEGG" id="malv:MALV_24070"/>
<keyword evidence="3" id="KW-1185">Reference proteome</keyword>
<reference evidence="2 3" key="1">
    <citation type="journal article" date="2019" name="Emerg. Microbes Infect.">
        <title>Comprehensive subspecies identification of 175 nontuberculous mycobacteria species based on 7547 genomic profiles.</title>
        <authorList>
            <person name="Matsumoto Y."/>
            <person name="Kinjo T."/>
            <person name="Motooka D."/>
            <person name="Nabeya D."/>
            <person name="Jung N."/>
            <person name="Uechi K."/>
            <person name="Horii T."/>
            <person name="Iida T."/>
            <person name="Fujita J."/>
            <person name="Nakamura S."/>
        </authorList>
    </citation>
    <scope>NUCLEOTIDE SEQUENCE [LARGE SCALE GENOMIC DNA]</scope>
    <source>
        <strain evidence="2 3">JCM 12272</strain>
    </source>
</reference>
<feature type="chain" id="PRO_5038786855" description="Lipoprotein LpqN" evidence="1">
    <location>
        <begin position="24"/>
        <end position="234"/>
    </location>
</feature>
<gene>
    <name evidence="2" type="ORF">MALV_24070</name>
</gene>
<proteinExistence type="predicted"/>